<evidence type="ECO:0000256" key="3">
    <source>
        <dbReference type="ARBA" id="ARBA00022737"/>
    </source>
</evidence>
<dbReference type="AlphaFoldDB" id="A0A0P0Y193"/>
<dbReference type="FunCoup" id="A0A0P0Y193">
    <property type="interactions" value="68"/>
</dbReference>
<feature type="domain" description="PGG" evidence="8">
    <location>
        <begin position="405"/>
        <end position="505"/>
    </location>
</feature>
<accession>A0A0P0Y193</accession>
<dbReference type="SUPFAM" id="SSF48403">
    <property type="entry name" value="Ankyrin repeat"/>
    <property type="match status" value="1"/>
</dbReference>
<proteinExistence type="predicted"/>
<dbReference type="PANTHER" id="PTHR24186:SF54">
    <property type="entry name" value="PGG DOMAIN-CONTAINING PROTEIN"/>
    <property type="match status" value="1"/>
</dbReference>
<evidence type="ECO:0000256" key="5">
    <source>
        <dbReference type="ARBA" id="ARBA00023043"/>
    </source>
</evidence>
<dbReference type="InParanoid" id="A0A0P0Y193"/>
<evidence type="ECO:0000256" key="7">
    <source>
        <dbReference type="SAM" id="Phobius"/>
    </source>
</evidence>
<evidence type="ECO:0000256" key="4">
    <source>
        <dbReference type="ARBA" id="ARBA00022989"/>
    </source>
</evidence>
<protein>
    <submittedName>
        <fullName evidence="9">Os11g0251200 protein</fullName>
    </submittedName>
</protein>
<keyword evidence="10" id="KW-1185">Reference proteome</keyword>
<dbReference type="Proteomes" id="UP000059680">
    <property type="component" value="Chromosome 11"/>
</dbReference>
<comment type="subcellular location">
    <subcellularLocation>
        <location evidence="1">Membrane</location>
        <topology evidence="1">Multi-pass membrane protein</topology>
    </subcellularLocation>
</comment>
<name>A0A0P0Y193_ORYSJ</name>
<dbReference type="InterPro" id="IPR002110">
    <property type="entry name" value="Ankyrin_rpt"/>
</dbReference>
<dbReference type="InterPro" id="IPR036770">
    <property type="entry name" value="Ankyrin_rpt-contain_sf"/>
</dbReference>
<dbReference type="SMR" id="A0A0P0Y193"/>
<dbReference type="SMART" id="SM00248">
    <property type="entry name" value="ANK"/>
    <property type="match status" value="9"/>
</dbReference>
<dbReference type="PaxDb" id="39947-A0A0P0Y193"/>
<evidence type="ECO:0000313" key="9">
    <source>
        <dbReference type="EMBL" id="BAT13447.1"/>
    </source>
</evidence>
<dbReference type="Pfam" id="PF13962">
    <property type="entry name" value="PGG"/>
    <property type="match status" value="1"/>
</dbReference>
<reference evidence="9 10" key="2">
    <citation type="journal article" date="2013" name="Plant Cell Physiol.">
        <title>Rice Annotation Project Database (RAP-DB): an integrative and interactive database for rice genomics.</title>
        <authorList>
            <person name="Sakai H."/>
            <person name="Lee S.S."/>
            <person name="Tanaka T."/>
            <person name="Numa H."/>
            <person name="Kim J."/>
            <person name="Kawahara Y."/>
            <person name="Wakimoto H."/>
            <person name="Yang C.C."/>
            <person name="Iwamoto M."/>
            <person name="Abe T."/>
            <person name="Yamada Y."/>
            <person name="Muto A."/>
            <person name="Inokuchi H."/>
            <person name="Ikemura T."/>
            <person name="Matsumoto T."/>
            <person name="Sasaki T."/>
            <person name="Itoh T."/>
        </authorList>
    </citation>
    <scope>NUCLEOTIDE SEQUENCE [LARGE SCALE GENOMIC DNA]</scope>
    <source>
        <strain evidence="10">cv. Nipponbare</strain>
    </source>
</reference>
<reference evidence="9 10" key="3">
    <citation type="journal article" date="2013" name="Rice">
        <title>Improvement of the Oryza sativa Nipponbare reference genome using next generation sequence and optical map data.</title>
        <authorList>
            <person name="Kawahara Y."/>
            <person name="de la Bastide M."/>
            <person name="Hamilton J.P."/>
            <person name="Kanamori H."/>
            <person name="McCombie W.R."/>
            <person name="Ouyang S."/>
            <person name="Schwartz D.C."/>
            <person name="Tanaka T."/>
            <person name="Wu J."/>
            <person name="Zhou S."/>
            <person name="Childs K.L."/>
            <person name="Davidson R.M."/>
            <person name="Lin H."/>
            <person name="Quesada-Ocampo L."/>
            <person name="Vaillancourt B."/>
            <person name="Sakai H."/>
            <person name="Lee S.S."/>
            <person name="Kim J."/>
            <person name="Numa H."/>
            <person name="Itoh T."/>
            <person name="Buell C.R."/>
            <person name="Matsumoto T."/>
        </authorList>
    </citation>
    <scope>NUCLEOTIDE SEQUENCE [LARGE SCALE GENOMIC DNA]</scope>
    <source>
        <strain evidence="10">cv. Nipponbare</strain>
    </source>
</reference>
<keyword evidence="6 7" id="KW-0472">Membrane</keyword>
<gene>
    <name evidence="9" type="ordered locus">Os11g0251200</name>
    <name evidence="9" type="ORF">OSNPB_110251200</name>
</gene>
<dbReference type="PANTHER" id="PTHR24186">
    <property type="entry name" value="PROTEIN PHOSPHATASE 1 REGULATORY SUBUNIT"/>
    <property type="match status" value="1"/>
</dbReference>
<evidence type="ECO:0000259" key="8">
    <source>
        <dbReference type="Pfam" id="PF13962"/>
    </source>
</evidence>
<evidence type="ECO:0000256" key="1">
    <source>
        <dbReference type="ARBA" id="ARBA00004141"/>
    </source>
</evidence>
<dbReference type="STRING" id="39947.A0A0P0Y193"/>
<keyword evidence="2 7" id="KW-0812">Transmembrane</keyword>
<dbReference type="eggNOG" id="KOG0504">
    <property type="taxonomic scope" value="Eukaryota"/>
</dbReference>
<keyword evidence="4 7" id="KW-1133">Transmembrane helix</keyword>
<organism evidence="9 10">
    <name type="scientific">Oryza sativa subsp. japonica</name>
    <name type="common">Rice</name>
    <dbReference type="NCBI Taxonomy" id="39947"/>
    <lineage>
        <taxon>Eukaryota</taxon>
        <taxon>Viridiplantae</taxon>
        <taxon>Streptophyta</taxon>
        <taxon>Embryophyta</taxon>
        <taxon>Tracheophyta</taxon>
        <taxon>Spermatophyta</taxon>
        <taxon>Magnoliopsida</taxon>
        <taxon>Liliopsida</taxon>
        <taxon>Poales</taxon>
        <taxon>Poaceae</taxon>
        <taxon>BOP clade</taxon>
        <taxon>Oryzoideae</taxon>
        <taxon>Oryzeae</taxon>
        <taxon>Oryzinae</taxon>
        <taxon>Oryza</taxon>
        <taxon>Oryza sativa</taxon>
    </lineage>
</organism>
<dbReference type="EMBL" id="AP014967">
    <property type="protein sequence ID" value="BAT13447.1"/>
    <property type="molecule type" value="Genomic_DNA"/>
</dbReference>
<dbReference type="InterPro" id="IPR026961">
    <property type="entry name" value="PGG_dom"/>
</dbReference>
<dbReference type="Gramene" id="Os11t0251200-00">
    <property type="protein sequence ID" value="Os11t0251200-00"/>
    <property type="gene ID" value="Os11g0251200"/>
</dbReference>
<dbReference type="GO" id="GO:0016020">
    <property type="term" value="C:membrane"/>
    <property type="evidence" value="ECO:0000318"/>
    <property type="project" value="GO_Central"/>
</dbReference>
<evidence type="ECO:0000313" key="10">
    <source>
        <dbReference type="Proteomes" id="UP000059680"/>
    </source>
</evidence>
<evidence type="ECO:0000256" key="2">
    <source>
        <dbReference type="ARBA" id="ARBA00022692"/>
    </source>
</evidence>
<sequence>MNRGLLEAATSGDSKSLKNMVSQDPSILLGTTPQGNTCLHISSIHGRESFCKDLMVLSPCLVAKVNLYGETPLLTAVTSGHDALASVLLRCCLELGQSEAILRQDRDGCNALHHAIRSGHKELALELIEAEPALSQGVNKHNESPMFIAAMRDLADVLEKVLEIPNSSHVGACSYNALAAAVRNGNAAIAKKIVEARPWLAREENTKGTSPVHLTVLWDKADVLRVFLEHDQSLGYITTTNGSPLLNAAAYRGHIGAARELLKHCPDAPCCSANGWTCLHQAVQAGNTEFFEFIMRTPQLQRLVNMRDSSGKTALHYTVMKRNPKMVAALLSRKDVDYTMVDNSAQTASSHLWDAKDAKTLIWNEVSMLMLRADPEDATCLSNLLEEAKQKVTNESRKDVKSLTQSYTNNTSLVAILIATITFAAAFTLPGGYSSDDGHPIMARKLAFQAFLISDTLAMCSSLAVAFVCILSRSEDLEFLLYYRTITRNLMWLAYMATTTAFATGKPVAKHGESPSNRKWKGLESSMIRPRHRSLPSRPAMSQHHRRSWPRIRWVKGCRIWWLRELVVGSWHWSFTCRVGAGRKAIAVGEDDTRENRDCHVSAGRKATTIGEDGACENKDCRVGARRKASAIDEDNTCKNKEKWRKMMVAEVTSPSSLDCPNLDILIEPFFIPLSSSSWMWSSLGWRSLLPWMASRPRCSLAGWRVHTRGPSQLVRLDALRLLH</sequence>
<reference evidence="10" key="1">
    <citation type="journal article" date="2005" name="Nature">
        <title>The map-based sequence of the rice genome.</title>
        <authorList>
            <consortium name="International rice genome sequencing project (IRGSP)"/>
            <person name="Matsumoto T."/>
            <person name="Wu J."/>
            <person name="Kanamori H."/>
            <person name="Katayose Y."/>
            <person name="Fujisawa M."/>
            <person name="Namiki N."/>
            <person name="Mizuno H."/>
            <person name="Yamamoto K."/>
            <person name="Antonio B.A."/>
            <person name="Baba T."/>
            <person name="Sakata K."/>
            <person name="Nagamura Y."/>
            <person name="Aoki H."/>
            <person name="Arikawa K."/>
            <person name="Arita K."/>
            <person name="Bito T."/>
            <person name="Chiden Y."/>
            <person name="Fujitsuka N."/>
            <person name="Fukunaka R."/>
            <person name="Hamada M."/>
            <person name="Harada C."/>
            <person name="Hayashi A."/>
            <person name="Hijishita S."/>
            <person name="Honda M."/>
            <person name="Hosokawa S."/>
            <person name="Ichikawa Y."/>
            <person name="Idonuma A."/>
            <person name="Iijima M."/>
            <person name="Ikeda M."/>
            <person name="Ikeno M."/>
            <person name="Ito K."/>
            <person name="Ito S."/>
            <person name="Ito T."/>
            <person name="Ito Y."/>
            <person name="Ito Y."/>
            <person name="Iwabuchi A."/>
            <person name="Kamiya K."/>
            <person name="Karasawa W."/>
            <person name="Kurita K."/>
            <person name="Katagiri S."/>
            <person name="Kikuta A."/>
            <person name="Kobayashi H."/>
            <person name="Kobayashi N."/>
            <person name="Machita K."/>
            <person name="Maehara T."/>
            <person name="Masukawa M."/>
            <person name="Mizubayashi T."/>
            <person name="Mukai Y."/>
            <person name="Nagasaki H."/>
            <person name="Nagata Y."/>
            <person name="Naito S."/>
            <person name="Nakashima M."/>
            <person name="Nakama Y."/>
            <person name="Nakamichi Y."/>
            <person name="Nakamura M."/>
            <person name="Meguro A."/>
            <person name="Negishi M."/>
            <person name="Ohta I."/>
            <person name="Ohta T."/>
            <person name="Okamoto M."/>
            <person name="Ono N."/>
            <person name="Saji S."/>
            <person name="Sakaguchi M."/>
            <person name="Sakai K."/>
            <person name="Shibata M."/>
            <person name="Shimokawa T."/>
            <person name="Song J."/>
            <person name="Takazaki Y."/>
            <person name="Terasawa K."/>
            <person name="Tsugane M."/>
            <person name="Tsuji K."/>
            <person name="Ueda S."/>
            <person name="Waki K."/>
            <person name="Yamagata H."/>
            <person name="Yamamoto M."/>
            <person name="Yamamoto S."/>
            <person name="Yamane H."/>
            <person name="Yoshiki S."/>
            <person name="Yoshihara R."/>
            <person name="Yukawa K."/>
            <person name="Zhong H."/>
            <person name="Yano M."/>
            <person name="Yuan Q."/>
            <person name="Ouyang S."/>
            <person name="Liu J."/>
            <person name="Jones K.M."/>
            <person name="Gansberger K."/>
            <person name="Moffat K."/>
            <person name="Hill J."/>
            <person name="Bera J."/>
            <person name="Fadrosh D."/>
            <person name="Jin S."/>
            <person name="Johri S."/>
            <person name="Kim M."/>
            <person name="Overton L."/>
            <person name="Reardon M."/>
            <person name="Tsitrin T."/>
            <person name="Vuong H."/>
            <person name="Weaver B."/>
            <person name="Ciecko A."/>
            <person name="Tallon L."/>
            <person name="Jackson J."/>
            <person name="Pai G."/>
            <person name="Aken S.V."/>
            <person name="Utterback T."/>
            <person name="Reidmuller S."/>
            <person name="Feldblyum T."/>
            <person name="Hsiao J."/>
            <person name="Zismann V."/>
            <person name="Iobst S."/>
            <person name="de Vazeille A.R."/>
            <person name="Buell C.R."/>
            <person name="Ying K."/>
            <person name="Li Y."/>
            <person name="Lu T."/>
            <person name="Huang Y."/>
            <person name="Zhao Q."/>
            <person name="Feng Q."/>
            <person name="Zhang L."/>
            <person name="Zhu J."/>
            <person name="Weng Q."/>
            <person name="Mu J."/>
            <person name="Lu Y."/>
            <person name="Fan D."/>
            <person name="Liu Y."/>
            <person name="Guan J."/>
            <person name="Zhang Y."/>
            <person name="Yu S."/>
            <person name="Liu X."/>
            <person name="Zhang Y."/>
            <person name="Hong G."/>
            <person name="Han B."/>
            <person name="Choisne N."/>
            <person name="Demange N."/>
            <person name="Orjeda G."/>
            <person name="Samain S."/>
            <person name="Cattolico L."/>
            <person name="Pelletier E."/>
            <person name="Couloux A."/>
            <person name="Segurens B."/>
            <person name="Wincker P."/>
            <person name="D'Hont A."/>
            <person name="Scarpelli C."/>
            <person name="Weissenbach J."/>
            <person name="Salanoubat M."/>
            <person name="Quetier F."/>
            <person name="Yu Y."/>
            <person name="Kim H.R."/>
            <person name="Rambo T."/>
            <person name="Currie J."/>
            <person name="Collura K."/>
            <person name="Luo M."/>
            <person name="Yang T."/>
            <person name="Ammiraju J.S.S."/>
            <person name="Engler F."/>
            <person name="Soderlund C."/>
            <person name="Wing R.A."/>
            <person name="Palmer L.E."/>
            <person name="de la Bastide M."/>
            <person name="Spiegel L."/>
            <person name="Nascimento L."/>
            <person name="Zutavern T."/>
            <person name="O'Shaughnessy A."/>
            <person name="Dike S."/>
            <person name="Dedhia N."/>
            <person name="Preston R."/>
            <person name="Balija V."/>
            <person name="McCombie W.R."/>
            <person name="Chow T."/>
            <person name="Chen H."/>
            <person name="Chung M."/>
            <person name="Chen C."/>
            <person name="Shaw J."/>
            <person name="Wu H."/>
            <person name="Hsiao K."/>
            <person name="Chao Y."/>
            <person name="Chu M."/>
            <person name="Cheng C."/>
            <person name="Hour A."/>
            <person name="Lee P."/>
            <person name="Lin S."/>
            <person name="Lin Y."/>
            <person name="Liou J."/>
            <person name="Liu S."/>
            <person name="Hsing Y."/>
            <person name="Raghuvanshi S."/>
            <person name="Mohanty A."/>
            <person name="Bharti A.K."/>
            <person name="Gaur A."/>
            <person name="Gupta V."/>
            <person name="Kumar D."/>
            <person name="Ravi V."/>
            <person name="Vij S."/>
            <person name="Kapur A."/>
            <person name="Khurana P."/>
            <person name="Khurana P."/>
            <person name="Khurana J.P."/>
            <person name="Tyagi A.K."/>
            <person name="Gaikwad K."/>
            <person name="Singh A."/>
            <person name="Dalal V."/>
            <person name="Srivastava S."/>
            <person name="Dixit A."/>
            <person name="Pal A.K."/>
            <person name="Ghazi I.A."/>
            <person name="Yadav M."/>
            <person name="Pandit A."/>
            <person name="Bhargava A."/>
            <person name="Sureshbabu K."/>
            <person name="Batra K."/>
            <person name="Sharma T.R."/>
            <person name="Mohapatra T."/>
            <person name="Singh N.K."/>
            <person name="Messing J."/>
            <person name="Nelson A.B."/>
            <person name="Fuks G."/>
            <person name="Kavchok S."/>
            <person name="Keizer G."/>
            <person name="Linton E."/>
            <person name="Llaca V."/>
            <person name="Song R."/>
            <person name="Tanyolac B."/>
            <person name="Young S."/>
            <person name="Ho-Il K."/>
            <person name="Hahn J.H."/>
            <person name="Sangsakoo G."/>
            <person name="Vanavichit A."/>
            <person name="de Mattos Luiz.A.T."/>
            <person name="Zimmer P.D."/>
            <person name="Malone G."/>
            <person name="Dellagostin O."/>
            <person name="de Oliveira A.C."/>
            <person name="Bevan M."/>
            <person name="Bancroft I."/>
            <person name="Minx P."/>
            <person name="Cordum H."/>
            <person name="Wilson R."/>
            <person name="Cheng Z."/>
            <person name="Jin W."/>
            <person name="Jiang J."/>
            <person name="Leong S.A."/>
            <person name="Iwama H."/>
            <person name="Gojobori T."/>
            <person name="Itoh T."/>
            <person name="Niimura Y."/>
            <person name="Fujii Y."/>
            <person name="Habara T."/>
            <person name="Sakai H."/>
            <person name="Sato Y."/>
            <person name="Wilson G."/>
            <person name="Kumar K."/>
            <person name="McCouch S."/>
            <person name="Juretic N."/>
            <person name="Hoen D."/>
            <person name="Wright S."/>
            <person name="Bruskiewich R."/>
            <person name="Bureau T."/>
            <person name="Miyao A."/>
            <person name="Hirochika H."/>
            <person name="Nishikawa T."/>
            <person name="Kadowaki K."/>
            <person name="Sugiura M."/>
            <person name="Burr B."/>
            <person name="Sasaki T."/>
        </authorList>
    </citation>
    <scope>NUCLEOTIDE SEQUENCE [LARGE SCALE GENOMIC DNA]</scope>
    <source>
        <strain evidence="10">cv. Nipponbare</strain>
    </source>
</reference>
<evidence type="ECO:0000256" key="6">
    <source>
        <dbReference type="ARBA" id="ARBA00023136"/>
    </source>
</evidence>
<dbReference type="FunFam" id="1.25.40.20:FF:000486">
    <property type="entry name" value="Ankyrin repeat family protein"/>
    <property type="match status" value="1"/>
</dbReference>
<feature type="transmembrane region" description="Helical" evidence="7">
    <location>
        <begin position="446"/>
        <end position="470"/>
    </location>
</feature>
<dbReference type="OMA" id="ESCPWLA"/>
<keyword evidence="3" id="KW-0677">Repeat</keyword>
<keyword evidence="5" id="KW-0040">ANK repeat</keyword>
<dbReference type="Pfam" id="PF12796">
    <property type="entry name" value="Ank_2"/>
    <property type="match status" value="1"/>
</dbReference>
<dbReference type="Gene3D" id="1.25.40.20">
    <property type="entry name" value="Ankyrin repeat-containing domain"/>
    <property type="match status" value="2"/>
</dbReference>
<feature type="transmembrane region" description="Helical" evidence="7">
    <location>
        <begin position="413"/>
        <end position="434"/>
    </location>
</feature>